<evidence type="ECO:0000256" key="1">
    <source>
        <dbReference type="SAM" id="MobiDB-lite"/>
    </source>
</evidence>
<accession>A0A2W5C0B7</accession>
<feature type="region of interest" description="Disordered" evidence="1">
    <location>
        <begin position="216"/>
        <end position="249"/>
    </location>
</feature>
<dbReference type="EMBL" id="QFNK01000009">
    <property type="protein sequence ID" value="PZO88731.1"/>
    <property type="molecule type" value="Genomic_DNA"/>
</dbReference>
<feature type="region of interest" description="Disordered" evidence="1">
    <location>
        <begin position="16"/>
        <end position="63"/>
    </location>
</feature>
<proteinExistence type="predicted"/>
<feature type="compositionally biased region" description="Pro residues" evidence="1">
    <location>
        <begin position="26"/>
        <end position="35"/>
    </location>
</feature>
<protein>
    <submittedName>
        <fullName evidence="2">Uncharacterized protein</fullName>
    </submittedName>
</protein>
<dbReference type="AlphaFoldDB" id="A0A2W5C0B7"/>
<evidence type="ECO:0000313" key="2">
    <source>
        <dbReference type="EMBL" id="PZO88731.1"/>
    </source>
</evidence>
<name>A0A2W5C0B7_9BACT</name>
<sequence>MEKDRKFLFDVNIFDAPKKEDAAEDLPPPPPPPPTFSEEELAGARDISFEQGRQQGIREERESREERVATALIKIADSFSHLFAAEKLRENEFEKESLRLTLSATDLLFPLLQAKTGRDEVRSVIEKTLADHRKTKEITIYVPSGMKGEIETLMLRLRENETDEVLWRVIEDSTLAEGDCRLEWSDGGAVRDTEKAARAIRRNIEMLLGGTYPVLTHNQQDSDGGSGAIDVSLTETAESAEDIGESHER</sequence>
<evidence type="ECO:0000313" key="3">
    <source>
        <dbReference type="Proteomes" id="UP000249557"/>
    </source>
</evidence>
<reference evidence="2 3" key="1">
    <citation type="submission" date="2017-08" db="EMBL/GenBank/DDBJ databases">
        <title>Infants hospitalized years apart are colonized by the same room-sourced microbial strains.</title>
        <authorList>
            <person name="Brooks B."/>
            <person name="Olm M.R."/>
            <person name="Firek B.A."/>
            <person name="Baker R."/>
            <person name="Thomas B.C."/>
            <person name="Morowitz M.J."/>
            <person name="Banfield J.F."/>
        </authorList>
    </citation>
    <scope>NUCLEOTIDE SEQUENCE [LARGE SCALE GENOMIC DNA]</scope>
    <source>
        <strain evidence="2">S2_018_000_R2_104</strain>
    </source>
</reference>
<organism evidence="2 3">
    <name type="scientific">Micavibrio aeruginosavorus</name>
    <dbReference type="NCBI Taxonomy" id="349221"/>
    <lineage>
        <taxon>Bacteria</taxon>
        <taxon>Pseudomonadati</taxon>
        <taxon>Bdellovibrionota</taxon>
        <taxon>Bdellovibrionia</taxon>
        <taxon>Bdellovibrionales</taxon>
        <taxon>Pseudobdellovibrionaceae</taxon>
        <taxon>Micavibrio</taxon>
    </lineage>
</organism>
<dbReference type="Proteomes" id="UP000249557">
    <property type="component" value="Unassembled WGS sequence"/>
</dbReference>
<gene>
    <name evidence="2" type="ORF">DI626_01055</name>
</gene>
<comment type="caution">
    <text evidence="2">The sequence shown here is derived from an EMBL/GenBank/DDBJ whole genome shotgun (WGS) entry which is preliminary data.</text>
</comment>